<organism evidence="1 2">
    <name type="scientific">Crepidotus variabilis</name>
    <dbReference type="NCBI Taxonomy" id="179855"/>
    <lineage>
        <taxon>Eukaryota</taxon>
        <taxon>Fungi</taxon>
        <taxon>Dikarya</taxon>
        <taxon>Basidiomycota</taxon>
        <taxon>Agaricomycotina</taxon>
        <taxon>Agaricomycetes</taxon>
        <taxon>Agaricomycetidae</taxon>
        <taxon>Agaricales</taxon>
        <taxon>Agaricineae</taxon>
        <taxon>Crepidotaceae</taxon>
        <taxon>Crepidotus</taxon>
    </lineage>
</organism>
<accession>A0A9P6EVL5</accession>
<keyword evidence="2" id="KW-1185">Reference proteome</keyword>
<gene>
    <name evidence="1" type="ORF">CPB83DRAFT_842417</name>
</gene>
<name>A0A9P6EVL5_9AGAR</name>
<dbReference type="SUPFAM" id="SSF52047">
    <property type="entry name" value="RNI-like"/>
    <property type="match status" value="1"/>
</dbReference>
<protein>
    <recommendedName>
        <fullName evidence="3">F-box protein</fullName>
    </recommendedName>
</protein>
<comment type="caution">
    <text evidence="1">The sequence shown here is derived from an EMBL/GenBank/DDBJ whole genome shotgun (WGS) entry which is preliminary data.</text>
</comment>
<proteinExistence type="predicted"/>
<dbReference type="InterPro" id="IPR032675">
    <property type="entry name" value="LRR_dom_sf"/>
</dbReference>
<dbReference type="Proteomes" id="UP000807306">
    <property type="component" value="Unassembled WGS sequence"/>
</dbReference>
<reference evidence="1" key="1">
    <citation type="submission" date="2020-11" db="EMBL/GenBank/DDBJ databases">
        <authorList>
            <consortium name="DOE Joint Genome Institute"/>
            <person name="Ahrendt S."/>
            <person name="Riley R."/>
            <person name="Andreopoulos W."/>
            <person name="Labutti K."/>
            <person name="Pangilinan J."/>
            <person name="Ruiz-Duenas F.J."/>
            <person name="Barrasa J.M."/>
            <person name="Sanchez-Garcia M."/>
            <person name="Camarero S."/>
            <person name="Miyauchi S."/>
            <person name="Serrano A."/>
            <person name="Linde D."/>
            <person name="Babiker R."/>
            <person name="Drula E."/>
            <person name="Ayuso-Fernandez I."/>
            <person name="Pacheco R."/>
            <person name="Padilla G."/>
            <person name="Ferreira P."/>
            <person name="Barriuso J."/>
            <person name="Kellner H."/>
            <person name="Castanera R."/>
            <person name="Alfaro M."/>
            <person name="Ramirez L."/>
            <person name="Pisabarro A.G."/>
            <person name="Kuo A."/>
            <person name="Tritt A."/>
            <person name="Lipzen A."/>
            <person name="He G."/>
            <person name="Yan M."/>
            <person name="Ng V."/>
            <person name="Cullen D."/>
            <person name="Martin F."/>
            <person name="Rosso M.-N."/>
            <person name="Henrissat B."/>
            <person name="Hibbett D."/>
            <person name="Martinez A.T."/>
            <person name="Grigoriev I.V."/>
        </authorList>
    </citation>
    <scope>NUCLEOTIDE SEQUENCE</scope>
    <source>
        <strain evidence="1">CBS 506.95</strain>
    </source>
</reference>
<dbReference type="EMBL" id="MU157824">
    <property type="protein sequence ID" value="KAF9535827.1"/>
    <property type="molecule type" value="Genomic_DNA"/>
</dbReference>
<evidence type="ECO:0008006" key="3">
    <source>
        <dbReference type="Google" id="ProtNLM"/>
    </source>
</evidence>
<sequence length="358" mass="40139">MARPEFIEDLIPLILDADNDHWWPTHLATLATVSSAWLFYVRKRLYSYPHIYDLGAGAKLADTLKAHAELKSLVRGISLRVSPNGRPFHDTHLKALRVLLGLEGLKYITLGGKLVASQYLKLISEPDDVENIHIDGSNYCGSPNQIPISSPVFEWDEAFGFGFPNLQTLRLTHVDLHIEVPRTLYPTTITHLILEHVTLRPGTIQHLLNGAPTLTCLHLTCSDPVEEELRMVLSSCGIRCLHYQVQKATCSDPFTDVDPSDGEALRCLHLDGPILDDGMLNTICFTFRNLEELIVMGRTVRIPAQGWVDLISSDSKLLSLRRLGFPWGTNIPPFTVWSTEEMQMVCDACIGRQIDLIL</sequence>
<evidence type="ECO:0000313" key="2">
    <source>
        <dbReference type="Proteomes" id="UP000807306"/>
    </source>
</evidence>
<evidence type="ECO:0000313" key="1">
    <source>
        <dbReference type="EMBL" id="KAF9535827.1"/>
    </source>
</evidence>
<dbReference type="OrthoDB" id="3251638at2759"/>
<dbReference type="AlphaFoldDB" id="A0A9P6EVL5"/>
<dbReference type="Gene3D" id="3.80.10.10">
    <property type="entry name" value="Ribonuclease Inhibitor"/>
    <property type="match status" value="1"/>
</dbReference>